<proteinExistence type="predicted"/>
<evidence type="ECO:0000313" key="2">
    <source>
        <dbReference type="Proteomes" id="UP000244811"/>
    </source>
</evidence>
<protein>
    <submittedName>
        <fullName evidence="1">Uncharacterized protein</fullName>
    </submittedName>
</protein>
<name>A0A976MCM1_THEOR</name>
<sequence length="192" mass="20337">MISIISIISIIPIITISIALGAPIEISDRIIPIAPKLAIHDVLSVIDGEGAIAPRLRFVHIAPKAEHIGAFAEGIGCANIGHSIKVHDHIKIDEGEIFVELLGISDCKTWHAAVLGVAHPSVSGLIHKAFAGIKGEGIKIIGTIDGLIDIIHAHIDGIHTKLFGALIKKGLPSHIFTIKLHAKLGHALKLYS</sequence>
<evidence type="ECO:0000313" key="1">
    <source>
        <dbReference type="EMBL" id="UKK02162.1"/>
    </source>
</evidence>
<dbReference type="EMBL" id="CP056071">
    <property type="protein sequence ID" value="UKK02162.1"/>
    <property type="molecule type" value="Genomic_DNA"/>
</dbReference>
<gene>
    <name evidence="1" type="ORF">MACK_001517</name>
</gene>
<organism evidence="1 2">
    <name type="scientific">Theileria orientalis</name>
    <dbReference type="NCBI Taxonomy" id="68886"/>
    <lineage>
        <taxon>Eukaryota</taxon>
        <taxon>Sar</taxon>
        <taxon>Alveolata</taxon>
        <taxon>Apicomplexa</taxon>
        <taxon>Aconoidasida</taxon>
        <taxon>Piroplasmida</taxon>
        <taxon>Theileriidae</taxon>
        <taxon>Theileria</taxon>
    </lineage>
</organism>
<accession>A0A976MCM1</accession>
<reference evidence="1" key="1">
    <citation type="submission" date="2022-07" db="EMBL/GenBank/DDBJ databases">
        <title>Evaluation of T. orientalis genome assembly methods using nanopore sequencing and analysis of variation between genomes.</title>
        <authorList>
            <person name="Yam J."/>
            <person name="Micallef M.L."/>
            <person name="Liu M."/>
            <person name="Djordjevic S.P."/>
            <person name="Bogema D.R."/>
            <person name="Jenkins C."/>
        </authorList>
    </citation>
    <scope>NUCLEOTIDE SEQUENCE</scope>
    <source>
        <strain evidence="1">Goon Nure</strain>
    </source>
</reference>
<dbReference type="Proteomes" id="UP000244811">
    <property type="component" value="Chromosome 2"/>
</dbReference>
<dbReference type="AlphaFoldDB" id="A0A976MCM1"/>